<name>A0A7H0SMP2_9CORY</name>
<feature type="region of interest" description="Disordered" evidence="1">
    <location>
        <begin position="59"/>
        <end position="78"/>
    </location>
</feature>
<proteinExistence type="predicted"/>
<reference evidence="2 3" key="1">
    <citation type="submission" date="2019-12" db="EMBL/GenBank/DDBJ databases">
        <title>Corynebacterium sp. nov., isolated from feces of the Anser Albifrons in China.</title>
        <authorList>
            <person name="Liu Q."/>
        </authorList>
    </citation>
    <scope>NUCLEOTIDE SEQUENCE [LARGE SCALE GENOMIC DNA]</scope>
    <source>
        <strain evidence="2 3">4H37-19</strain>
    </source>
</reference>
<sequence>MSCGQADTMCFDVTHALIGDVAKYAAAHPEESAIPREFKDIKVTYKDASQGEDTYNCQLGTYSTQSSDSSTQTSGEPSIWECRSQENPRQLWCGGHCFSAAVPNKGTVVPPQQQMSANDPYWKERAQIAQEKIAATSN</sequence>
<keyword evidence="3" id="KW-1185">Reference proteome</keyword>
<dbReference type="Proteomes" id="UP000516320">
    <property type="component" value="Chromosome"/>
</dbReference>
<evidence type="ECO:0000256" key="1">
    <source>
        <dbReference type="SAM" id="MobiDB-lite"/>
    </source>
</evidence>
<organism evidence="2 3">
    <name type="scientific">Corynebacterium poyangense</name>
    <dbReference type="NCBI Taxonomy" id="2684405"/>
    <lineage>
        <taxon>Bacteria</taxon>
        <taxon>Bacillati</taxon>
        <taxon>Actinomycetota</taxon>
        <taxon>Actinomycetes</taxon>
        <taxon>Mycobacteriales</taxon>
        <taxon>Corynebacteriaceae</taxon>
        <taxon>Corynebacterium</taxon>
    </lineage>
</organism>
<gene>
    <name evidence="2" type="ORF">GP475_03490</name>
</gene>
<accession>A0A7H0SMP2</accession>
<feature type="compositionally biased region" description="Low complexity" evidence="1">
    <location>
        <begin position="61"/>
        <end position="74"/>
    </location>
</feature>
<dbReference type="KEGG" id="cpoy:GP475_03490"/>
<evidence type="ECO:0000313" key="3">
    <source>
        <dbReference type="Proteomes" id="UP000516320"/>
    </source>
</evidence>
<protein>
    <submittedName>
        <fullName evidence="2">Uncharacterized protein</fullName>
    </submittedName>
</protein>
<dbReference type="EMBL" id="CP046884">
    <property type="protein sequence ID" value="QNQ89817.1"/>
    <property type="molecule type" value="Genomic_DNA"/>
</dbReference>
<evidence type="ECO:0000313" key="2">
    <source>
        <dbReference type="EMBL" id="QNQ89817.1"/>
    </source>
</evidence>
<dbReference type="AlphaFoldDB" id="A0A7H0SMP2"/>
<dbReference type="RefSeq" id="WP_187975273.1">
    <property type="nucleotide sequence ID" value="NZ_CP046884.1"/>
</dbReference>